<evidence type="ECO:0000313" key="12">
    <source>
        <dbReference type="Proteomes" id="UP000184052"/>
    </source>
</evidence>
<keyword evidence="5 10" id="KW-0443">Lipid metabolism</keyword>
<dbReference type="InterPro" id="IPR003664">
    <property type="entry name" value="FA_synthesis"/>
</dbReference>
<keyword evidence="6 10" id="KW-0594">Phospholipid biosynthesis</keyword>
<dbReference type="AlphaFoldDB" id="A0A1M6DGH8"/>
<dbReference type="EMBL" id="FQZL01000006">
    <property type="protein sequence ID" value="SHI72444.1"/>
    <property type="molecule type" value="Genomic_DNA"/>
</dbReference>
<dbReference type="GO" id="GO:0043811">
    <property type="term" value="F:phosphate:acyl-[acyl carrier protein] acyltransferase activity"/>
    <property type="evidence" value="ECO:0007669"/>
    <property type="project" value="UniProtKB-UniRule"/>
</dbReference>
<dbReference type="Gene3D" id="3.40.718.10">
    <property type="entry name" value="Isopropylmalate Dehydrogenase"/>
    <property type="match status" value="1"/>
</dbReference>
<dbReference type="STRING" id="1121476.SAMN02745751_00910"/>
<comment type="subcellular location">
    <subcellularLocation>
        <location evidence="10">Cytoplasm</location>
    </subcellularLocation>
    <text evidence="10">Associated with the membrane possibly through PlsY.</text>
</comment>
<evidence type="ECO:0000256" key="6">
    <source>
        <dbReference type="ARBA" id="ARBA00023209"/>
    </source>
</evidence>
<dbReference type="HAMAP" id="MF_00019">
    <property type="entry name" value="PlsX"/>
    <property type="match status" value="1"/>
</dbReference>
<dbReference type="RefSeq" id="WP_073047825.1">
    <property type="nucleotide sequence ID" value="NZ_FQZL01000006.1"/>
</dbReference>
<keyword evidence="11" id="KW-0012">Acyltransferase</keyword>
<keyword evidence="4 10" id="KW-0808">Transferase</keyword>
<dbReference type="NCBIfam" id="TIGR00182">
    <property type="entry name" value="plsX"/>
    <property type="match status" value="1"/>
</dbReference>
<comment type="subunit">
    <text evidence="9 10">Homodimer. Probably interacts with PlsY.</text>
</comment>
<dbReference type="OrthoDB" id="9806408at2"/>
<dbReference type="UniPathway" id="UPA00085"/>
<evidence type="ECO:0000256" key="10">
    <source>
        <dbReference type="HAMAP-Rule" id="MF_00019"/>
    </source>
</evidence>
<keyword evidence="3 10" id="KW-0444">Lipid biosynthesis</keyword>
<dbReference type="SUPFAM" id="SSF53659">
    <property type="entry name" value="Isocitrate/Isopropylmalate dehydrogenase-like"/>
    <property type="match status" value="1"/>
</dbReference>
<comment type="similarity">
    <text evidence="10">Belongs to the PlsX family.</text>
</comment>
<protein>
    <recommendedName>
        <fullName evidence="8 10">Phosphate acyltransferase</fullName>
        <ecNumber evidence="8 10">2.3.1.274</ecNumber>
    </recommendedName>
    <alternativeName>
        <fullName evidence="10">Acyl-ACP phosphotransacylase</fullName>
    </alternativeName>
    <alternativeName>
        <fullName evidence="10">Acyl-[acyl-carrier-protein]--phosphate acyltransferase</fullName>
    </alternativeName>
    <alternativeName>
        <fullName evidence="10">Phosphate-acyl-ACP acyltransferase</fullName>
    </alternativeName>
</protein>
<dbReference type="GO" id="GO:0005737">
    <property type="term" value="C:cytoplasm"/>
    <property type="evidence" value="ECO:0007669"/>
    <property type="project" value="UniProtKB-SubCell"/>
</dbReference>
<dbReference type="EC" id="2.3.1.274" evidence="8 10"/>
<reference evidence="11 12" key="1">
    <citation type="submission" date="2016-11" db="EMBL/GenBank/DDBJ databases">
        <authorList>
            <person name="Jaros S."/>
            <person name="Januszkiewicz K."/>
            <person name="Wedrychowicz H."/>
        </authorList>
    </citation>
    <scope>NUCLEOTIDE SEQUENCE [LARGE SCALE GENOMIC DNA]</scope>
    <source>
        <strain evidence="11 12">DSM 17477</strain>
    </source>
</reference>
<dbReference type="InterPro" id="IPR012281">
    <property type="entry name" value="Phospholipid_synth_PlsX-like"/>
</dbReference>
<dbReference type="Proteomes" id="UP000184052">
    <property type="component" value="Unassembled WGS sequence"/>
</dbReference>
<evidence type="ECO:0000256" key="7">
    <source>
        <dbReference type="ARBA" id="ARBA00023264"/>
    </source>
</evidence>
<dbReference type="GO" id="GO:0008654">
    <property type="term" value="P:phospholipid biosynthetic process"/>
    <property type="evidence" value="ECO:0007669"/>
    <property type="project" value="UniProtKB-KW"/>
</dbReference>
<comment type="catalytic activity">
    <reaction evidence="1 10">
        <text>a fatty acyl-[ACP] + phosphate = an acyl phosphate + holo-[ACP]</text>
        <dbReference type="Rhea" id="RHEA:42292"/>
        <dbReference type="Rhea" id="RHEA-COMP:9685"/>
        <dbReference type="Rhea" id="RHEA-COMP:14125"/>
        <dbReference type="ChEBI" id="CHEBI:43474"/>
        <dbReference type="ChEBI" id="CHEBI:59918"/>
        <dbReference type="ChEBI" id="CHEBI:64479"/>
        <dbReference type="ChEBI" id="CHEBI:138651"/>
        <dbReference type="EC" id="2.3.1.274"/>
    </reaction>
</comment>
<evidence type="ECO:0000313" key="11">
    <source>
        <dbReference type="EMBL" id="SHI72444.1"/>
    </source>
</evidence>
<dbReference type="GO" id="GO:0006633">
    <property type="term" value="P:fatty acid biosynthetic process"/>
    <property type="evidence" value="ECO:0007669"/>
    <property type="project" value="UniProtKB-UniRule"/>
</dbReference>
<organism evidence="11 12">
    <name type="scientific">Dethiosulfatibacter aminovorans DSM 17477</name>
    <dbReference type="NCBI Taxonomy" id="1121476"/>
    <lineage>
        <taxon>Bacteria</taxon>
        <taxon>Bacillati</taxon>
        <taxon>Bacillota</taxon>
        <taxon>Tissierellia</taxon>
        <taxon>Dethiosulfatibacter</taxon>
    </lineage>
</organism>
<name>A0A1M6DGH8_9FIRM</name>
<comment type="function">
    <text evidence="10">Catalyzes the reversible formation of acyl-phosphate (acyl-PO(4)) from acyl-[acyl-carrier-protein] (acyl-ACP). This enzyme utilizes acyl-ACP as fatty acyl donor, but not acyl-CoA.</text>
</comment>
<keyword evidence="7 10" id="KW-1208">Phospholipid metabolism</keyword>
<evidence type="ECO:0000256" key="3">
    <source>
        <dbReference type="ARBA" id="ARBA00022516"/>
    </source>
</evidence>
<keyword evidence="2 10" id="KW-0963">Cytoplasm</keyword>
<gene>
    <name evidence="10" type="primary">plsX</name>
    <name evidence="11" type="ORF">SAMN02745751_00910</name>
</gene>
<evidence type="ECO:0000256" key="5">
    <source>
        <dbReference type="ARBA" id="ARBA00023098"/>
    </source>
</evidence>
<dbReference type="Pfam" id="PF02504">
    <property type="entry name" value="FA_synthesis"/>
    <property type="match status" value="1"/>
</dbReference>
<keyword evidence="12" id="KW-1185">Reference proteome</keyword>
<evidence type="ECO:0000256" key="1">
    <source>
        <dbReference type="ARBA" id="ARBA00001232"/>
    </source>
</evidence>
<proteinExistence type="inferred from homology"/>
<dbReference type="PANTHER" id="PTHR30100">
    <property type="entry name" value="FATTY ACID/PHOSPHOLIPID SYNTHESIS PROTEIN PLSX"/>
    <property type="match status" value="1"/>
</dbReference>
<sequence length="333" mass="36248">MNIIMDAMGGDNAPEAIVKGSIEALREYDVKITFSGKEEEIKKYLNIEKNLLNRIEIINAEDVITNEDKPVKAIRKKKDSSMVKGMNALKDGFGDAFVSAGNTGAILSGGLFIVGRLPGIERPCLAPLFPNGERFSLLMDAGANVDCKPLFLNQFALMGSIYMENVLKIENPKVGLINIGTEEGKGNKLVNDTFKLLKESELNFIGNIEARDILSNDADILVCDGFVGNVVLKLMEGVVSELMGRMKNEILKTTKGKIGGYLIKDSMKRLKDKLDYSEHGGAPLLGLKAPVIKAHGSSDSTAIKNAIRQSKIFLDSGVNEIIKEELDRGGNDN</sequence>
<evidence type="ECO:0000256" key="9">
    <source>
        <dbReference type="ARBA" id="ARBA00046608"/>
    </source>
</evidence>
<accession>A0A1M6DGH8</accession>
<evidence type="ECO:0000256" key="4">
    <source>
        <dbReference type="ARBA" id="ARBA00022679"/>
    </source>
</evidence>
<evidence type="ECO:0000256" key="2">
    <source>
        <dbReference type="ARBA" id="ARBA00022490"/>
    </source>
</evidence>
<dbReference type="PIRSF" id="PIRSF002465">
    <property type="entry name" value="Phsphlp_syn_PlsX"/>
    <property type="match status" value="1"/>
</dbReference>
<comment type="pathway">
    <text evidence="10">Lipid metabolism; phospholipid metabolism.</text>
</comment>
<evidence type="ECO:0000256" key="8">
    <source>
        <dbReference type="ARBA" id="ARBA00024069"/>
    </source>
</evidence>
<dbReference type="PANTHER" id="PTHR30100:SF1">
    <property type="entry name" value="PHOSPHATE ACYLTRANSFERASE"/>
    <property type="match status" value="1"/>
</dbReference>